<keyword evidence="1" id="KW-0472">Membrane</keyword>
<dbReference type="AlphaFoldDB" id="A0A2M6W0E6"/>
<feature type="chain" id="PRO_5014772993" evidence="2">
    <location>
        <begin position="24"/>
        <end position="286"/>
    </location>
</feature>
<evidence type="ECO:0000313" key="4">
    <source>
        <dbReference type="Proteomes" id="UP000229362"/>
    </source>
</evidence>
<name>A0A2M6W0E6_9BACT</name>
<gene>
    <name evidence="3" type="ORF">COU33_04090</name>
</gene>
<dbReference type="Proteomes" id="UP000229362">
    <property type="component" value="Unassembled WGS sequence"/>
</dbReference>
<sequence length="286" mass="31750">MKRCFFLLFLCVGFLGYVSSAHALTIAPLRQTAVVEAGEDMTISLFVINETDTPFVVTPEVDAFVIDEQTGVALFGQPDIAKQWVTPVEKRIALQPGEHGQFQFIVHPPVGTLPGAHYLGLFAKSSAGDGQVGVGSRVGSLFFLHVAGDVTELLVQKDFSFNTKSIWQRTRDVYIDISNEGNIHVVPTGKIVVHNWRGKTISEIPLNTKEEKILAGGRFKRTFSFPSLSIFDIGKVEATLHMQYGLTNQLFTRSISFWYVPLGSMVGVFILLGTFVGMVWFFKKRE</sequence>
<feature type="signal peptide" evidence="2">
    <location>
        <begin position="1"/>
        <end position="23"/>
    </location>
</feature>
<reference evidence="4" key="1">
    <citation type="submission" date="2017-09" db="EMBL/GenBank/DDBJ databases">
        <title>Depth-based differentiation of microbial function through sediment-hosted aquifers and enrichment of novel symbionts in the deep terrestrial subsurface.</title>
        <authorList>
            <person name="Probst A.J."/>
            <person name="Ladd B."/>
            <person name="Jarett J.K."/>
            <person name="Geller-Mcgrath D.E."/>
            <person name="Sieber C.M.K."/>
            <person name="Emerson J.B."/>
            <person name="Anantharaman K."/>
            <person name="Thomas B.C."/>
            <person name="Malmstrom R."/>
            <person name="Stieglmeier M."/>
            <person name="Klingl A."/>
            <person name="Woyke T."/>
            <person name="Ryan C.M."/>
            <person name="Banfield J.F."/>
        </authorList>
    </citation>
    <scope>NUCLEOTIDE SEQUENCE [LARGE SCALE GENOMIC DNA]</scope>
</reference>
<keyword evidence="1" id="KW-0812">Transmembrane</keyword>
<feature type="transmembrane region" description="Helical" evidence="1">
    <location>
        <begin position="257"/>
        <end position="282"/>
    </location>
</feature>
<accession>A0A2M6W0E6</accession>
<keyword evidence="2" id="KW-0732">Signal</keyword>
<organism evidence="3 4">
    <name type="scientific">Candidatus Magasanikbacteria bacterium CG10_big_fil_rev_8_21_14_0_10_43_6</name>
    <dbReference type="NCBI Taxonomy" id="1974650"/>
    <lineage>
        <taxon>Bacteria</taxon>
        <taxon>Candidatus Magasanikiibacteriota</taxon>
    </lineage>
</organism>
<keyword evidence="1" id="KW-1133">Transmembrane helix</keyword>
<comment type="caution">
    <text evidence="3">The sequence shown here is derived from an EMBL/GenBank/DDBJ whole genome shotgun (WGS) entry which is preliminary data.</text>
</comment>
<proteinExistence type="predicted"/>
<dbReference type="EMBL" id="PFBZ01000178">
    <property type="protein sequence ID" value="PIT86277.1"/>
    <property type="molecule type" value="Genomic_DNA"/>
</dbReference>
<evidence type="ECO:0000256" key="2">
    <source>
        <dbReference type="SAM" id="SignalP"/>
    </source>
</evidence>
<evidence type="ECO:0000313" key="3">
    <source>
        <dbReference type="EMBL" id="PIT86277.1"/>
    </source>
</evidence>
<evidence type="ECO:0000256" key="1">
    <source>
        <dbReference type="SAM" id="Phobius"/>
    </source>
</evidence>
<protein>
    <submittedName>
        <fullName evidence="3">Uncharacterized protein</fullName>
    </submittedName>
</protein>